<evidence type="ECO:0000313" key="2">
    <source>
        <dbReference type="EMBL" id="PLB47490.1"/>
    </source>
</evidence>
<evidence type="ECO:0008006" key="4">
    <source>
        <dbReference type="Google" id="ProtNLM"/>
    </source>
</evidence>
<proteinExistence type="predicted"/>
<dbReference type="OrthoDB" id="4504937at2759"/>
<name>A0A2I2G3P0_9EURO</name>
<dbReference type="EMBL" id="MSFO01000005">
    <property type="protein sequence ID" value="PLB47490.1"/>
    <property type="molecule type" value="Genomic_DNA"/>
</dbReference>
<dbReference type="Proteomes" id="UP000234275">
    <property type="component" value="Unassembled WGS sequence"/>
</dbReference>
<keyword evidence="3" id="KW-1185">Reference proteome</keyword>
<evidence type="ECO:0000256" key="1">
    <source>
        <dbReference type="SAM" id="SignalP"/>
    </source>
</evidence>
<accession>A0A2I2G3P0</accession>
<dbReference type="VEuPathDB" id="FungiDB:P170DRAFT_437332"/>
<comment type="caution">
    <text evidence="2">The sequence shown here is derived from an EMBL/GenBank/DDBJ whole genome shotgun (WGS) entry which is preliminary data.</text>
</comment>
<sequence length="88" mass="9176">MKFFAVAALFAATALALPETGPKVGNSAQELYGKCSNGKRSCCNSDPSNAELSSEEHESLLGLLDGSIIPNLNTGHYSGCSDRKSLPS</sequence>
<dbReference type="AlphaFoldDB" id="A0A2I2G3P0"/>
<dbReference type="GeneID" id="36557043"/>
<feature type="signal peptide" evidence="1">
    <location>
        <begin position="1"/>
        <end position="16"/>
    </location>
</feature>
<evidence type="ECO:0000313" key="3">
    <source>
        <dbReference type="Proteomes" id="UP000234275"/>
    </source>
</evidence>
<feature type="chain" id="PRO_5014174000" description="Hydrophobin" evidence="1">
    <location>
        <begin position="17"/>
        <end position="88"/>
    </location>
</feature>
<dbReference type="RefSeq" id="XP_024702792.1">
    <property type="nucleotide sequence ID" value="XM_024849344.1"/>
</dbReference>
<organism evidence="2 3">
    <name type="scientific">Aspergillus steynii IBT 23096</name>
    <dbReference type="NCBI Taxonomy" id="1392250"/>
    <lineage>
        <taxon>Eukaryota</taxon>
        <taxon>Fungi</taxon>
        <taxon>Dikarya</taxon>
        <taxon>Ascomycota</taxon>
        <taxon>Pezizomycotina</taxon>
        <taxon>Eurotiomycetes</taxon>
        <taxon>Eurotiomycetidae</taxon>
        <taxon>Eurotiales</taxon>
        <taxon>Aspergillaceae</taxon>
        <taxon>Aspergillus</taxon>
        <taxon>Aspergillus subgen. Circumdati</taxon>
    </lineage>
</organism>
<keyword evidence="1" id="KW-0732">Signal</keyword>
<gene>
    <name evidence="2" type="ORF">P170DRAFT_437332</name>
</gene>
<reference evidence="2 3" key="1">
    <citation type="submission" date="2016-12" db="EMBL/GenBank/DDBJ databases">
        <title>The genomes of Aspergillus section Nigri reveals drivers in fungal speciation.</title>
        <authorList>
            <consortium name="DOE Joint Genome Institute"/>
            <person name="Vesth T.C."/>
            <person name="Nybo J."/>
            <person name="Theobald S."/>
            <person name="Brandl J."/>
            <person name="Frisvad J.C."/>
            <person name="Nielsen K.F."/>
            <person name="Lyhne E.K."/>
            <person name="Kogle M.E."/>
            <person name="Kuo A."/>
            <person name="Riley R."/>
            <person name="Clum A."/>
            <person name="Nolan M."/>
            <person name="Lipzen A."/>
            <person name="Salamov A."/>
            <person name="Henrissat B."/>
            <person name="Wiebenga A."/>
            <person name="De Vries R.P."/>
            <person name="Grigoriev I.V."/>
            <person name="Mortensen U.H."/>
            <person name="Andersen M.R."/>
            <person name="Baker S.E."/>
        </authorList>
    </citation>
    <scope>NUCLEOTIDE SEQUENCE [LARGE SCALE GENOMIC DNA]</scope>
    <source>
        <strain evidence="2 3">IBT 23096</strain>
    </source>
</reference>
<protein>
    <recommendedName>
        <fullName evidence="4">Hydrophobin</fullName>
    </recommendedName>
</protein>